<dbReference type="EMBL" id="JACJTU010000016">
    <property type="protein sequence ID" value="MBD2735808.1"/>
    <property type="molecule type" value="Genomic_DNA"/>
</dbReference>
<evidence type="ECO:0008006" key="4">
    <source>
        <dbReference type="Google" id="ProtNLM"/>
    </source>
</evidence>
<gene>
    <name evidence="2" type="ORF">H6H03_18240</name>
</gene>
<name>A0ABR8K8J1_9NOSO</name>
<dbReference type="RefSeq" id="WP_190956472.1">
    <property type="nucleotide sequence ID" value="NZ_JACJTU010000016.1"/>
</dbReference>
<organism evidence="2 3">
    <name type="scientific">Nostoc paludosum FACHB-159</name>
    <dbReference type="NCBI Taxonomy" id="2692908"/>
    <lineage>
        <taxon>Bacteria</taxon>
        <taxon>Bacillati</taxon>
        <taxon>Cyanobacteriota</taxon>
        <taxon>Cyanophyceae</taxon>
        <taxon>Nostocales</taxon>
        <taxon>Nostocaceae</taxon>
        <taxon>Nostoc</taxon>
    </lineage>
</organism>
<feature type="chain" id="PRO_5046934633" description="Filamentous haemagglutinin FhaB/tRNA nuclease CdiA-like TPS domain-containing protein" evidence="1">
    <location>
        <begin position="35"/>
        <end position="147"/>
    </location>
</feature>
<evidence type="ECO:0000256" key="1">
    <source>
        <dbReference type="SAM" id="SignalP"/>
    </source>
</evidence>
<accession>A0ABR8K8J1</accession>
<evidence type="ECO:0000313" key="3">
    <source>
        <dbReference type="Proteomes" id="UP000637383"/>
    </source>
</evidence>
<keyword evidence="1" id="KW-0732">Signal</keyword>
<proteinExistence type="predicted"/>
<comment type="caution">
    <text evidence="2">The sequence shown here is derived from an EMBL/GenBank/DDBJ whole genome shotgun (WGS) entry which is preliminary data.</text>
</comment>
<evidence type="ECO:0000313" key="2">
    <source>
        <dbReference type="EMBL" id="MBD2735808.1"/>
    </source>
</evidence>
<sequence length="147" mass="15407">MYSVFCQLSVTCKKSIYLLGFISLTNFIASPVNAQEAVARGAVSIVSPSGAYQSVSGELFLPVSNNVLNPGTSTTLTVTPTFTNIGTINERITSLSLTVGTATEVITNNNNSLLNQNVETVNNLTSITDAGSLIETINDTNSLGALE</sequence>
<feature type="signal peptide" evidence="1">
    <location>
        <begin position="1"/>
        <end position="34"/>
    </location>
</feature>
<reference evidence="2 3" key="1">
    <citation type="journal article" date="2020" name="ISME J.">
        <title>Comparative genomics reveals insights into cyanobacterial evolution and habitat adaptation.</title>
        <authorList>
            <person name="Chen M.Y."/>
            <person name="Teng W.K."/>
            <person name="Zhao L."/>
            <person name="Hu C.X."/>
            <person name="Zhou Y.K."/>
            <person name="Han B.P."/>
            <person name="Song L.R."/>
            <person name="Shu W.S."/>
        </authorList>
    </citation>
    <scope>NUCLEOTIDE SEQUENCE [LARGE SCALE GENOMIC DNA]</scope>
    <source>
        <strain evidence="2 3">FACHB-159</strain>
    </source>
</reference>
<keyword evidence="3" id="KW-1185">Reference proteome</keyword>
<protein>
    <recommendedName>
        <fullName evidence="4">Filamentous haemagglutinin FhaB/tRNA nuclease CdiA-like TPS domain-containing protein</fullName>
    </recommendedName>
</protein>
<dbReference type="Proteomes" id="UP000637383">
    <property type="component" value="Unassembled WGS sequence"/>
</dbReference>